<keyword evidence="3" id="KW-1185">Reference proteome</keyword>
<evidence type="ECO:0000313" key="2">
    <source>
        <dbReference type="EMBL" id="QTA84416.1"/>
    </source>
</evidence>
<feature type="domain" description="Calcineurin-like phosphoesterase" evidence="1">
    <location>
        <begin position="1"/>
        <end position="239"/>
    </location>
</feature>
<dbReference type="SUPFAM" id="SSF56300">
    <property type="entry name" value="Metallo-dependent phosphatases"/>
    <property type="match status" value="1"/>
</dbReference>
<dbReference type="PANTHER" id="PTHR37523:SF1">
    <property type="entry name" value="CALCINEURIN-LIKE PHOSPHOESTERASE DOMAIN-CONTAINING PROTEIN"/>
    <property type="match status" value="1"/>
</dbReference>
<evidence type="ECO:0000313" key="3">
    <source>
        <dbReference type="Proteomes" id="UP000663722"/>
    </source>
</evidence>
<dbReference type="RefSeq" id="WP_207680910.1">
    <property type="nucleotide sequence ID" value="NZ_CP061800.1"/>
</dbReference>
<dbReference type="InterPro" id="IPR029052">
    <property type="entry name" value="Metallo-depent_PP-like"/>
</dbReference>
<dbReference type="Proteomes" id="UP000663722">
    <property type="component" value="Chromosome"/>
</dbReference>
<dbReference type="EMBL" id="CP061800">
    <property type="protein sequence ID" value="QTA84416.1"/>
    <property type="molecule type" value="Genomic_DNA"/>
</dbReference>
<gene>
    <name evidence="2" type="ORF">dnm_004120</name>
</gene>
<dbReference type="Gene3D" id="3.60.21.10">
    <property type="match status" value="1"/>
</dbReference>
<dbReference type="Pfam" id="PF00149">
    <property type="entry name" value="Metallophos"/>
    <property type="match status" value="1"/>
</dbReference>
<dbReference type="KEGG" id="dmm:dnm_004120"/>
<evidence type="ECO:0000259" key="1">
    <source>
        <dbReference type="Pfam" id="PF00149"/>
    </source>
</evidence>
<dbReference type="AlphaFoldDB" id="A0A975GK76"/>
<accession>A0A975GK76</accession>
<name>A0A975GK76_9BACT</name>
<proteinExistence type="predicted"/>
<dbReference type="GO" id="GO:0016787">
    <property type="term" value="F:hydrolase activity"/>
    <property type="evidence" value="ECO:0007669"/>
    <property type="project" value="InterPro"/>
</dbReference>
<dbReference type="PANTHER" id="PTHR37523">
    <property type="entry name" value="METALLOPHOSPHOESTERASE"/>
    <property type="match status" value="1"/>
</dbReference>
<reference evidence="2" key="1">
    <citation type="journal article" date="2021" name="Microb. Physiol.">
        <title>Proteogenomic Insights into the Physiology of Marine, Sulfate-Reducing, Filamentous Desulfonema limicola and Desulfonema magnum.</title>
        <authorList>
            <person name="Schnaars V."/>
            <person name="Wohlbrand L."/>
            <person name="Scheve S."/>
            <person name="Hinrichs C."/>
            <person name="Reinhardt R."/>
            <person name="Rabus R."/>
        </authorList>
    </citation>
    <scope>NUCLEOTIDE SEQUENCE</scope>
    <source>
        <strain evidence="2">4be13</strain>
    </source>
</reference>
<sequence>MKILFTSDIHASDTHLFSMISIAEKAKVDCVIIGGDIIPHYLPNTHKAGILQAQEIYLRDVFLPAVEQFKEKRDIPIYLDLGNDDFKDNRKMLEVHDGNLFHLLHMRKHPLTDTVDILGYMNVPPTPFWRKDWEKPDSSGQLYAPGNIITLNGSVSVGGMLKETVLDLNSDDTIENELSLLSETIEKPFIFVSHSPPYRTPLDVIYDGTHVGSLAIKEFIETWSENGQLVASLHGHIHESPSRSGSVLTKIGNSVCINPGQGNGKGAAFRYVIFRLAYEEMPPSFQMLYEPDSFICTD</sequence>
<dbReference type="InterPro" id="IPR004843">
    <property type="entry name" value="Calcineurin-like_PHP"/>
</dbReference>
<organism evidence="2 3">
    <name type="scientific">Desulfonema magnum</name>
    <dbReference type="NCBI Taxonomy" id="45655"/>
    <lineage>
        <taxon>Bacteria</taxon>
        <taxon>Pseudomonadati</taxon>
        <taxon>Thermodesulfobacteriota</taxon>
        <taxon>Desulfobacteria</taxon>
        <taxon>Desulfobacterales</taxon>
        <taxon>Desulfococcaceae</taxon>
        <taxon>Desulfonema</taxon>
    </lineage>
</organism>
<protein>
    <submittedName>
        <fullName evidence="2">Metallophosphoesterase family protein</fullName>
    </submittedName>
</protein>